<dbReference type="AlphaFoldDB" id="A0ABD0UM30"/>
<evidence type="ECO:0000313" key="1">
    <source>
        <dbReference type="EMBL" id="KAL0911451.1"/>
    </source>
</evidence>
<keyword evidence="2" id="KW-1185">Reference proteome</keyword>
<reference evidence="1 2" key="1">
    <citation type="journal article" date="2024" name="Plant Biotechnol. J.">
        <title>Dendrobium thyrsiflorum genome and its molecular insights into genes involved in important horticultural traits.</title>
        <authorList>
            <person name="Chen B."/>
            <person name="Wang J.Y."/>
            <person name="Zheng P.J."/>
            <person name="Li K.L."/>
            <person name="Liang Y.M."/>
            <person name="Chen X.F."/>
            <person name="Zhang C."/>
            <person name="Zhao X."/>
            <person name="He X."/>
            <person name="Zhang G.Q."/>
            <person name="Liu Z.J."/>
            <person name="Xu Q."/>
        </authorList>
    </citation>
    <scope>NUCLEOTIDE SEQUENCE [LARGE SCALE GENOMIC DNA]</scope>
    <source>
        <strain evidence="1">GZMU011</strain>
    </source>
</reference>
<organism evidence="1 2">
    <name type="scientific">Dendrobium thyrsiflorum</name>
    <name type="common">Pinecone-like raceme dendrobium</name>
    <name type="synonym">Orchid</name>
    <dbReference type="NCBI Taxonomy" id="117978"/>
    <lineage>
        <taxon>Eukaryota</taxon>
        <taxon>Viridiplantae</taxon>
        <taxon>Streptophyta</taxon>
        <taxon>Embryophyta</taxon>
        <taxon>Tracheophyta</taxon>
        <taxon>Spermatophyta</taxon>
        <taxon>Magnoliopsida</taxon>
        <taxon>Liliopsida</taxon>
        <taxon>Asparagales</taxon>
        <taxon>Orchidaceae</taxon>
        <taxon>Epidendroideae</taxon>
        <taxon>Malaxideae</taxon>
        <taxon>Dendrobiinae</taxon>
        <taxon>Dendrobium</taxon>
    </lineage>
</organism>
<accession>A0ABD0UM30</accession>
<dbReference type="Proteomes" id="UP001552299">
    <property type="component" value="Unassembled WGS sequence"/>
</dbReference>
<dbReference type="EMBL" id="JANQDX010000015">
    <property type="protein sequence ID" value="KAL0911451.1"/>
    <property type="molecule type" value="Genomic_DNA"/>
</dbReference>
<comment type="caution">
    <text evidence="1">The sequence shown here is derived from an EMBL/GenBank/DDBJ whole genome shotgun (WGS) entry which is preliminary data.</text>
</comment>
<proteinExistence type="predicted"/>
<protein>
    <recommendedName>
        <fullName evidence="3">Secreted protein</fullName>
    </recommendedName>
</protein>
<gene>
    <name evidence="1" type="ORF">M5K25_019593</name>
</gene>
<name>A0ABD0UM30_DENTH</name>
<evidence type="ECO:0000313" key="2">
    <source>
        <dbReference type="Proteomes" id="UP001552299"/>
    </source>
</evidence>
<sequence length="76" mass="8747">MFALPSSLFVIDVRLRCFAGGVDCRDCTSRFFGSFVAVRLRSFDVFLFLSDRKLRHFDQKQQRELAGCEGFSSNLE</sequence>
<evidence type="ECO:0008006" key="3">
    <source>
        <dbReference type="Google" id="ProtNLM"/>
    </source>
</evidence>